<proteinExistence type="predicted"/>
<reference evidence="1 2" key="1">
    <citation type="journal article" date="2015" name="Nat. Commun.">
        <title>Production of butyrate from lysine and the Amadori product fructoselysine by a human gut commensal.</title>
        <authorList>
            <person name="Bui T.P."/>
            <person name="Ritari J."/>
            <person name="Boeren S."/>
            <person name="de Waard P."/>
            <person name="Plugge C.M."/>
            <person name="de Vos W.M."/>
        </authorList>
    </citation>
    <scope>NUCLEOTIDE SEQUENCE [LARGE SCALE GENOMIC DNA]</scope>
    <source>
        <strain evidence="1 2">AF211</strain>
    </source>
</reference>
<dbReference type="KEGG" id="ibu:IB211_02801c"/>
<dbReference type="STRING" id="1297617.IB211_02801c"/>
<dbReference type="EMBL" id="CP011307">
    <property type="protein sequence ID" value="ALP95192.1"/>
    <property type="molecule type" value="Genomic_DNA"/>
</dbReference>
<reference evidence="2" key="2">
    <citation type="submission" date="2015-04" db="EMBL/GenBank/DDBJ databases">
        <title>A butyrogenic pathway from the amino acid lysine in a human gut commensal.</title>
        <authorList>
            <person name="de Vos W.M."/>
            <person name="Bui N.T.P."/>
            <person name="Plugge C.M."/>
            <person name="Ritari J."/>
        </authorList>
    </citation>
    <scope>NUCLEOTIDE SEQUENCE [LARGE SCALE GENOMIC DNA]</scope>
    <source>
        <strain evidence="2">AF211</strain>
    </source>
</reference>
<gene>
    <name evidence="1" type="ORF">IB211_02801c</name>
</gene>
<protein>
    <submittedName>
        <fullName evidence="1">Uncharacterized protein</fullName>
    </submittedName>
</protein>
<evidence type="ECO:0000313" key="1">
    <source>
        <dbReference type="EMBL" id="ALP95192.1"/>
    </source>
</evidence>
<evidence type="ECO:0000313" key="2">
    <source>
        <dbReference type="Proteomes" id="UP000064844"/>
    </source>
</evidence>
<organism evidence="1 2">
    <name type="scientific">Intestinimonas butyriciproducens</name>
    <dbReference type="NCBI Taxonomy" id="1297617"/>
    <lineage>
        <taxon>Bacteria</taxon>
        <taxon>Bacillati</taxon>
        <taxon>Bacillota</taxon>
        <taxon>Clostridia</taxon>
        <taxon>Eubacteriales</taxon>
        <taxon>Intestinimonas</taxon>
    </lineage>
</organism>
<name>A0A0S2W756_9FIRM</name>
<keyword evidence="2" id="KW-1185">Reference proteome</keyword>
<accession>A0A0S2W756</accession>
<dbReference type="Proteomes" id="UP000064844">
    <property type="component" value="Chromosome"/>
</dbReference>
<sequence>MPSHRLMVAVVLCDKPVCVGEGHRFYSQHRLRLHQLYGGLP</sequence>
<dbReference type="AlphaFoldDB" id="A0A0S2W756"/>